<dbReference type="PROSITE" id="PS00018">
    <property type="entry name" value="EF_HAND_1"/>
    <property type="match status" value="2"/>
</dbReference>
<dbReference type="PANTHER" id="PTHR10827">
    <property type="entry name" value="RETICULOCALBIN"/>
    <property type="match status" value="1"/>
</dbReference>
<dbReference type="PROSITE" id="PS50222">
    <property type="entry name" value="EF_HAND_2"/>
    <property type="match status" value="2"/>
</dbReference>
<organism evidence="3">
    <name type="scientific">marine metagenome</name>
    <dbReference type="NCBI Taxonomy" id="408172"/>
    <lineage>
        <taxon>unclassified sequences</taxon>
        <taxon>metagenomes</taxon>
        <taxon>ecological metagenomes</taxon>
    </lineage>
</organism>
<protein>
    <recommendedName>
        <fullName evidence="2">EF-hand domain-containing protein</fullName>
    </recommendedName>
</protein>
<name>A0A381SH84_9ZZZZ</name>
<gene>
    <name evidence="3" type="ORF">METZ01_LOCUS53417</name>
</gene>
<proteinExistence type="predicted"/>
<feature type="domain" description="EF-hand" evidence="2">
    <location>
        <begin position="80"/>
        <end position="115"/>
    </location>
</feature>
<feature type="region of interest" description="Disordered" evidence="1">
    <location>
        <begin position="209"/>
        <end position="246"/>
    </location>
</feature>
<dbReference type="PANTHER" id="PTHR10827:SF85">
    <property type="entry name" value="CALCIUM-BINDING PROTEIN"/>
    <property type="match status" value="1"/>
</dbReference>
<dbReference type="InterPro" id="IPR011992">
    <property type="entry name" value="EF-hand-dom_pair"/>
</dbReference>
<dbReference type="Gene3D" id="1.10.238.10">
    <property type="entry name" value="EF-hand"/>
    <property type="match status" value="3"/>
</dbReference>
<dbReference type="SMART" id="SM00054">
    <property type="entry name" value="EFh"/>
    <property type="match status" value="4"/>
</dbReference>
<dbReference type="SUPFAM" id="SSF47473">
    <property type="entry name" value="EF-hand"/>
    <property type="match status" value="1"/>
</dbReference>
<dbReference type="Pfam" id="PF13499">
    <property type="entry name" value="EF-hand_7"/>
    <property type="match status" value="1"/>
</dbReference>
<dbReference type="EMBL" id="UINC01002815">
    <property type="protein sequence ID" value="SVA00563.1"/>
    <property type="molecule type" value="Genomic_DNA"/>
</dbReference>
<feature type="region of interest" description="Disordered" evidence="1">
    <location>
        <begin position="90"/>
        <end position="137"/>
    </location>
</feature>
<sequence>MKMKKINYIFVLSALFSLSLCLQAEPGKKNKKMMHMDKDQNGVLSFVEFSSRSERMFAFLDRNSDGNVTRQEMDIEEGLREEKMLSKLADKLDRNDDQKIDQKEFITGSKGRPEPGQRPKRRGPPKGPPPEGKKEVSEAIFKALDKNKDGYLNSEELSKGREVGPKVAKDIKFQTLDLNGNSKVSKEEFMSPIQKEFGEMDKNSDEVLDRKELMKSSKRKKDAQRKYKDNMWKGKPPTMHRERVRR</sequence>
<feature type="compositionally biased region" description="Basic and acidic residues" evidence="1">
    <location>
        <begin position="90"/>
        <end position="104"/>
    </location>
</feature>
<accession>A0A381SH84</accession>
<reference evidence="3" key="1">
    <citation type="submission" date="2018-05" db="EMBL/GenBank/DDBJ databases">
        <authorList>
            <person name="Lanie J.A."/>
            <person name="Ng W.-L."/>
            <person name="Kazmierczak K.M."/>
            <person name="Andrzejewski T.M."/>
            <person name="Davidsen T.M."/>
            <person name="Wayne K.J."/>
            <person name="Tettelin H."/>
            <person name="Glass J.I."/>
            <person name="Rusch D."/>
            <person name="Podicherti R."/>
            <person name="Tsui H.-C.T."/>
            <person name="Winkler M.E."/>
        </authorList>
    </citation>
    <scope>NUCLEOTIDE SEQUENCE</scope>
</reference>
<dbReference type="InterPro" id="IPR018247">
    <property type="entry name" value="EF_Hand_1_Ca_BS"/>
</dbReference>
<dbReference type="GO" id="GO:0005509">
    <property type="term" value="F:calcium ion binding"/>
    <property type="evidence" value="ECO:0007669"/>
    <property type="project" value="InterPro"/>
</dbReference>
<feature type="domain" description="EF-hand" evidence="2">
    <location>
        <begin position="132"/>
        <end position="167"/>
    </location>
</feature>
<dbReference type="Pfam" id="PF13202">
    <property type="entry name" value="EF-hand_5"/>
    <property type="match status" value="1"/>
</dbReference>
<evidence type="ECO:0000313" key="3">
    <source>
        <dbReference type="EMBL" id="SVA00563.1"/>
    </source>
</evidence>
<dbReference type="AlphaFoldDB" id="A0A381SH84"/>
<dbReference type="InterPro" id="IPR002048">
    <property type="entry name" value="EF_hand_dom"/>
</dbReference>
<evidence type="ECO:0000259" key="2">
    <source>
        <dbReference type="PROSITE" id="PS50222"/>
    </source>
</evidence>
<evidence type="ECO:0000256" key="1">
    <source>
        <dbReference type="SAM" id="MobiDB-lite"/>
    </source>
</evidence>